<comment type="caution">
    <text evidence="2">The sequence shown here is derived from an EMBL/GenBank/DDBJ whole genome shotgun (WGS) entry which is preliminary data.</text>
</comment>
<accession>A0ABN7J1Z0</accession>
<dbReference type="CDD" id="cd15457">
    <property type="entry name" value="NADAR"/>
    <property type="match status" value="1"/>
</dbReference>
<evidence type="ECO:0000313" key="3">
    <source>
        <dbReference type="Proteomes" id="UP000836402"/>
    </source>
</evidence>
<evidence type="ECO:0000313" key="2">
    <source>
        <dbReference type="EMBL" id="CAD6947365.1"/>
    </source>
</evidence>
<protein>
    <recommendedName>
        <fullName evidence="1">NADAR domain-containing protein</fullName>
    </recommendedName>
</protein>
<reference evidence="2" key="1">
    <citation type="submission" date="2020-10" db="EMBL/GenBank/DDBJ databases">
        <authorList>
            <person name="Sedaghatjoo S."/>
        </authorList>
    </citation>
    <scope>NUCLEOTIDE SEQUENCE</scope>
    <source>
        <strain evidence="2">AZH3</strain>
    </source>
</reference>
<proteinExistence type="predicted"/>
<keyword evidence="3" id="KW-1185">Reference proteome</keyword>
<dbReference type="InterPro" id="IPR012816">
    <property type="entry name" value="NADAR"/>
</dbReference>
<dbReference type="InterPro" id="IPR037238">
    <property type="entry name" value="YbiA-like_sf"/>
</dbReference>
<feature type="domain" description="NADAR" evidence="1">
    <location>
        <begin position="45"/>
        <end position="178"/>
    </location>
</feature>
<dbReference type="EMBL" id="CAJHJG010005077">
    <property type="protein sequence ID" value="CAD6947365.1"/>
    <property type="molecule type" value="Genomic_DNA"/>
</dbReference>
<dbReference type="SUPFAM" id="SSF143990">
    <property type="entry name" value="YbiA-like"/>
    <property type="match status" value="1"/>
</dbReference>
<sequence length="359" mass="40150">METIEVVAMSEISSERSVTPTEESVVVEPEATEAPVIRFGSGTEPFFFLSNSFPSRIAFGSSEFMNAETAFQAAKFRDHPELQLAIANTKWPGDAIDKARNWIDYVPEDWEEECLSIMKEVQTLKYTQNNQLRARLLQTGDAELIFTSRMDKFFGRDRDDQGHNHLGNILMSVRALLRTLPGDLSNRFKPSPCRPASRSTIWCTNFASEQWYPTGKARLQEVSVKPAVEDALASEDTFLHSISHGNQPWRFEVLIQVRAAAATGAGDLWVHFHRLDNPRYSPAHGRWVPDPGSFDKQVQLSSENLKATVKGGADVLIYGVHVDLPPHDGKTEIYILPSKSATRPEQPNYTLSVTTAAAE</sequence>
<gene>
    <name evidence="2" type="ORF">JKIAZH3_G7965</name>
</gene>
<evidence type="ECO:0000259" key="1">
    <source>
        <dbReference type="Pfam" id="PF08719"/>
    </source>
</evidence>
<name>A0ABN7J1Z0_9BASI</name>
<dbReference type="Pfam" id="PF08719">
    <property type="entry name" value="NADAR"/>
    <property type="match status" value="1"/>
</dbReference>
<dbReference type="Gene3D" id="1.10.357.40">
    <property type="entry name" value="YbiA-like"/>
    <property type="match status" value="1"/>
</dbReference>
<organism evidence="2 3">
    <name type="scientific">Tilletia caries</name>
    <name type="common">wheat bunt fungus</name>
    <dbReference type="NCBI Taxonomy" id="13290"/>
    <lineage>
        <taxon>Eukaryota</taxon>
        <taxon>Fungi</taxon>
        <taxon>Dikarya</taxon>
        <taxon>Basidiomycota</taxon>
        <taxon>Ustilaginomycotina</taxon>
        <taxon>Exobasidiomycetes</taxon>
        <taxon>Tilletiales</taxon>
        <taxon>Tilletiaceae</taxon>
        <taxon>Tilletia</taxon>
    </lineage>
</organism>
<dbReference type="Proteomes" id="UP000836402">
    <property type="component" value="Unassembled WGS sequence"/>
</dbReference>